<protein>
    <submittedName>
        <fullName evidence="3">MobC family plasmid mobilization relaxosome protein</fullName>
    </submittedName>
</protein>
<gene>
    <name evidence="3" type="ORF">ACFW6T_06910</name>
</gene>
<dbReference type="EMBL" id="JBHYPX010000009">
    <property type="protein sequence ID" value="MFE1351708.1"/>
    <property type="molecule type" value="Genomic_DNA"/>
</dbReference>
<proteinExistence type="predicted"/>
<comment type="caution">
    <text evidence="3">The sequence shown here is derived from an EMBL/GenBank/DDBJ whole genome shotgun (WGS) entry which is preliminary data.</text>
</comment>
<dbReference type="RefSeq" id="WP_380322111.1">
    <property type="nucleotide sequence ID" value="NZ_JBHYPW010000016.1"/>
</dbReference>
<accession>A0ABW6GGD0</accession>
<feature type="compositionally biased region" description="Basic residues" evidence="1">
    <location>
        <begin position="76"/>
        <end position="87"/>
    </location>
</feature>
<evidence type="ECO:0000313" key="4">
    <source>
        <dbReference type="Proteomes" id="UP001599542"/>
    </source>
</evidence>
<evidence type="ECO:0000313" key="3">
    <source>
        <dbReference type="EMBL" id="MFE1351708.1"/>
    </source>
</evidence>
<feature type="domain" description="Bacterial mobilisation" evidence="2">
    <location>
        <begin position="151"/>
        <end position="188"/>
    </location>
</feature>
<keyword evidence="4" id="KW-1185">Reference proteome</keyword>
<dbReference type="Pfam" id="PF05713">
    <property type="entry name" value="MobC"/>
    <property type="match status" value="1"/>
</dbReference>
<evidence type="ECO:0000256" key="1">
    <source>
        <dbReference type="SAM" id="MobiDB-lite"/>
    </source>
</evidence>
<dbReference type="InterPro" id="IPR008687">
    <property type="entry name" value="MobC"/>
</dbReference>
<sequence>MTGTDPEPTTPRADTDPNQALGGASCGVSHAYPAPAPKGTGTPRPVADPGGPAADQGVGPGVPTGEGERPAAARPASRRRRPRHASQRRTCVSLRFSEAEWAAIQHAADLADLAPGGFSAAATLAAAASSDPTAAVADYRRGIQELMESNRQLAGIGNNLNQVAHFLNAGGQVAADLRQLLQRVEASIAAVDDAIAWMVRR</sequence>
<dbReference type="Proteomes" id="UP001599542">
    <property type="component" value="Unassembled WGS sequence"/>
</dbReference>
<name>A0ABW6GGD0_9ACTN</name>
<evidence type="ECO:0000259" key="2">
    <source>
        <dbReference type="Pfam" id="PF05713"/>
    </source>
</evidence>
<reference evidence="3 4" key="1">
    <citation type="submission" date="2024-09" db="EMBL/GenBank/DDBJ databases">
        <title>The Natural Products Discovery Center: Release of the First 8490 Sequenced Strains for Exploring Actinobacteria Biosynthetic Diversity.</title>
        <authorList>
            <person name="Kalkreuter E."/>
            <person name="Kautsar S.A."/>
            <person name="Yang D."/>
            <person name="Bader C.D."/>
            <person name="Teijaro C.N."/>
            <person name="Fluegel L."/>
            <person name="Davis C.M."/>
            <person name="Simpson J.R."/>
            <person name="Lauterbach L."/>
            <person name="Steele A.D."/>
            <person name="Gui C."/>
            <person name="Meng S."/>
            <person name="Li G."/>
            <person name="Viehrig K."/>
            <person name="Ye F."/>
            <person name="Su P."/>
            <person name="Kiefer A.F."/>
            <person name="Nichols A."/>
            <person name="Cepeda A.J."/>
            <person name="Yan W."/>
            <person name="Fan B."/>
            <person name="Jiang Y."/>
            <person name="Adhikari A."/>
            <person name="Zheng C.-J."/>
            <person name="Schuster L."/>
            <person name="Cowan T.M."/>
            <person name="Smanski M.J."/>
            <person name="Chevrette M.G."/>
            <person name="De Carvalho L.P.S."/>
            <person name="Shen B."/>
        </authorList>
    </citation>
    <scope>NUCLEOTIDE SEQUENCE [LARGE SCALE GENOMIC DNA]</scope>
    <source>
        <strain evidence="3 4">NPDC058753</strain>
    </source>
</reference>
<organism evidence="3 4">
    <name type="scientific">Kitasatospora phosalacinea</name>
    <dbReference type="NCBI Taxonomy" id="2065"/>
    <lineage>
        <taxon>Bacteria</taxon>
        <taxon>Bacillati</taxon>
        <taxon>Actinomycetota</taxon>
        <taxon>Actinomycetes</taxon>
        <taxon>Kitasatosporales</taxon>
        <taxon>Streptomycetaceae</taxon>
        <taxon>Kitasatospora</taxon>
    </lineage>
</organism>
<feature type="region of interest" description="Disordered" evidence="1">
    <location>
        <begin position="1"/>
        <end position="90"/>
    </location>
</feature>